<evidence type="ECO:0000313" key="7">
    <source>
        <dbReference type="EMBL" id="RDC54294.1"/>
    </source>
</evidence>
<dbReference type="PANTHER" id="PTHR30250">
    <property type="entry name" value="PST FAMILY PREDICTED COLANIC ACID TRANSPORTER"/>
    <property type="match status" value="1"/>
</dbReference>
<keyword evidence="2" id="KW-1003">Cell membrane</keyword>
<dbReference type="EMBL" id="QPKV01000015">
    <property type="protein sequence ID" value="RDC54294.1"/>
    <property type="molecule type" value="Genomic_DNA"/>
</dbReference>
<feature type="transmembrane region" description="Helical" evidence="6">
    <location>
        <begin position="235"/>
        <end position="256"/>
    </location>
</feature>
<feature type="transmembrane region" description="Helical" evidence="6">
    <location>
        <begin position="33"/>
        <end position="52"/>
    </location>
</feature>
<name>A0A369PP28_9SPHI</name>
<keyword evidence="8" id="KW-1185">Reference proteome</keyword>
<feature type="transmembrane region" description="Helical" evidence="6">
    <location>
        <begin position="268"/>
        <end position="290"/>
    </location>
</feature>
<evidence type="ECO:0000256" key="1">
    <source>
        <dbReference type="ARBA" id="ARBA00004651"/>
    </source>
</evidence>
<comment type="subcellular location">
    <subcellularLocation>
        <location evidence="1">Cell membrane</location>
        <topology evidence="1">Multi-pass membrane protein</topology>
    </subcellularLocation>
</comment>
<dbReference type="GO" id="GO:0005886">
    <property type="term" value="C:plasma membrane"/>
    <property type="evidence" value="ECO:0007669"/>
    <property type="project" value="UniProtKB-SubCell"/>
</dbReference>
<reference evidence="7 8" key="1">
    <citation type="submission" date="2018-07" db="EMBL/GenBank/DDBJ databases">
        <title>Pedobacter sp. nov., isolated from soil.</title>
        <authorList>
            <person name="Zhou L.Y."/>
            <person name="Du Z.J."/>
        </authorList>
    </citation>
    <scope>NUCLEOTIDE SEQUENCE [LARGE SCALE GENOMIC DNA]</scope>
    <source>
        <strain evidence="7 8">JDX94</strain>
    </source>
</reference>
<dbReference type="AlphaFoldDB" id="A0A369PP28"/>
<gene>
    <name evidence="7" type="ORF">DU508_22670</name>
</gene>
<dbReference type="OrthoDB" id="1495589at2"/>
<feature type="transmembrane region" description="Helical" evidence="6">
    <location>
        <begin position="344"/>
        <end position="363"/>
    </location>
</feature>
<comment type="caution">
    <text evidence="7">The sequence shown here is derived from an EMBL/GenBank/DDBJ whole genome shotgun (WGS) entry which is preliminary data.</text>
</comment>
<organism evidence="7 8">
    <name type="scientific">Pedobacter chinensis</name>
    <dbReference type="NCBI Taxonomy" id="2282421"/>
    <lineage>
        <taxon>Bacteria</taxon>
        <taxon>Pseudomonadati</taxon>
        <taxon>Bacteroidota</taxon>
        <taxon>Sphingobacteriia</taxon>
        <taxon>Sphingobacteriales</taxon>
        <taxon>Sphingobacteriaceae</taxon>
        <taxon>Pedobacter</taxon>
    </lineage>
</organism>
<evidence type="ECO:0008006" key="9">
    <source>
        <dbReference type="Google" id="ProtNLM"/>
    </source>
</evidence>
<evidence type="ECO:0000313" key="8">
    <source>
        <dbReference type="Proteomes" id="UP000253961"/>
    </source>
</evidence>
<feature type="transmembrane region" description="Helical" evidence="6">
    <location>
        <begin position="64"/>
        <end position="87"/>
    </location>
</feature>
<dbReference type="InterPro" id="IPR050833">
    <property type="entry name" value="Poly_Biosynth_Transport"/>
</dbReference>
<evidence type="ECO:0000256" key="2">
    <source>
        <dbReference type="ARBA" id="ARBA00022475"/>
    </source>
</evidence>
<evidence type="ECO:0000256" key="6">
    <source>
        <dbReference type="SAM" id="Phobius"/>
    </source>
</evidence>
<evidence type="ECO:0000256" key="3">
    <source>
        <dbReference type="ARBA" id="ARBA00022692"/>
    </source>
</evidence>
<feature type="transmembrane region" description="Helical" evidence="6">
    <location>
        <begin position="375"/>
        <end position="398"/>
    </location>
</feature>
<feature type="transmembrane region" description="Helical" evidence="6">
    <location>
        <begin position="194"/>
        <end position="214"/>
    </location>
</feature>
<sequence>MNKIEAIMNLKNSLKFNPTIKAKIRSKLRTTGLYLLVPIVNFSVSVFTSPLFAKYLTAEEFGYFGYYTSLIGFINIFFSLSFTTYYMSVYYGHHDRKRVLVTLTSFLILWNLVFLPIVYVGFILFFKFTNSQVPFYPFAILTFVAGSIGVYKSFLQVNYRLGEKPLSYFFIVSGYRISSIILGLYLIIEMNMHLAGRMLGLLIIEGVFFLLSMIHIYKGLKFNIDRKILKSAIKIILPLLPASLLYIPIIGFDNLVLERLNQPVEMGFYNIGKGIAAYLYTALFPFFQTFEPDIYKYTSQRNIKGLRNTSLFLIGIVLFSIAIFWTVSPIIINYLTGGKYPQAIIFANILVVTSGLMIVFSLFDAIINALQATKLHLIINGTTAVFCIGAYFIGSIYFKQIGTAIASVISYMFLIMLQSIFIIKKFGNYKPVLSN</sequence>
<evidence type="ECO:0000256" key="5">
    <source>
        <dbReference type="ARBA" id="ARBA00023136"/>
    </source>
</evidence>
<feature type="transmembrane region" description="Helical" evidence="6">
    <location>
        <begin position="311"/>
        <end position="332"/>
    </location>
</feature>
<dbReference type="Proteomes" id="UP000253961">
    <property type="component" value="Unassembled WGS sequence"/>
</dbReference>
<protein>
    <recommendedName>
        <fullName evidence="9">Polysaccharide biosynthesis protein C-terminal domain-containing protein</fullName>
    </recommendedName>
</protein>
<keyword evidence="4 6" id="KW-1133">Transmembrane helix</keyword>
<keyword evidence="5 6" id="KW-0472">Membrane</keyword>
<evidence type="ECO:0000256" key="4">
    <source>
        <dbReference type="ARBA" id="ARBA00022989"/>
    </source>
</evidence>
<proteinExistence type="predicted"/>
<accession>A0A369PP28</accession>
<dbReference type="RefSeq" id="WP_115404953.1">
    <property type="nucleotide sequence ID" value="NZ_QPKV01000015.1"/>
</dbReference>
<dbReference type="PANTHER" id="PTHR30250:SF11">
    <property type="entry name" value="O-ANTIGEN TRANSPORTER-RELATED"/>
    <property type="match status" value="1"/>
</dbReference>
<feature type="transmembrane region" description="Helical" evidence="6">
    <location>
        <begin position="404"/>
        <end position="423"/>
    </location>
</feature>
<keyword evidence="3 6" id="KW-0812">Transmembrane</keyword>
<feature type="transmembrane region" description="Helical" evidence="6">
    <location>
        <begin position="99"/>
        <end position="123"/>
    </location>
</feature>
<feature type="transmembrane region" description="Helical" evidence="6">
    <location>
        <begin position="135"/>
        <end position="154"/>
    </location>
</feature>
<feature type="transmembrane region" description="Helical" evidence="6">
    <location>
        <begin position="166"/>
        <end position="188"/>
    </location>
</feature>